<gene>
    <name evidence="2" type="ORF">S01H4_60996</name>
</gene>
<reference evidence="2" key="1">
    <citation type="journal article" date="2014" name="Front. Microbiol.">
        <title>High frequency of phylogenetically diverse reductive dehalogenase-homologous genes in deep subseafloor sedimentary metagenomes.</title>
        <authorList>
            <person name="Kawai M."/>
            <person name="Futagami T."/>
            <person name="Toyoda A."/>
            <person name="Takaki Y."/>
            <person name="Nishi S."/>
            <person name="Hori S."/>
            <person name="Arai W."/>
            <person name="Tsubouchi T."/>
            <person name="Morono Y."/>
            <person name="Uchiyama I."/>
            <person name="Ito T."/>
            <person name="Fujiyama A."/>
            <person name="Inagaki F."/>
            <person name="Takami H."/>
        </authorList>
    </citation>
    <scope>NUCLEOTIDE SEQUENCE</scope>
    <source>
        <strain evidence="2">Expedition CK06-06</strain>
    </source>
</reference>
<dbReference type="SUPFAM" id="SSF53756">
    <property type="entry name" value="UDP-Glycosyltransferase/glycogen phosphorylase"/>
    <property type="match status" value="1"/>
</dbReference>
<dbReference type="PANTHER" id="PTHR43174">
    <property type="entry name" value="UDP-N-ACETYLGLUCOSAMINE 2-EPIMERASE"/>
    <property type="match status" value="1"/>
</dbReference>
<dbReference type="InterPro" id="IPR029767">
    <property type="entry name" value="WecB-like"/>
</dbReference>
<dbReference type="Pfam" id="PF02350">
    <property type="entry name" value="Epimerase_2"/>
    <property type="match status" value="1"/>
</dbReference>
<protein>
    <recommendedName>
        <fullName evidence="1">UDP-N-acetylglucosamine 2-epimerase domain-containing protein</fullName>
    </recommendedName>
</protein>
<dbReference type="PANTHER" id="PTHR43174:SF3">
    <property type="entry name" value="UDP-N-ACETYLGLUCOSAMINE 2-EPIMERASE"/>
    <property type="match status" value="1"/>
</dbReference>
<feature type="non-terminal residue" evidence="2">
    <location>
        <position position="1"/>
    </location>
</feature>
<comment type="caution">
    <text evidence="2">The sequence shown here is derived from an EMBL/GenBank/DDBJ whole genome shotgun (WGS) entry which is preliminary data.</text>
</comment>
<evidence type="ECO:0000313" key="2">
    <source>
        <dbReference type="EMBL" id="GAH07347.1"/>
    </source>
</evidence>
<organism evidence="2">
    <name type="scientific">marine sediment metagenome</name>
    <dbReference type="NCBI Taxonomy" id="412755"/>
    <lineage>
        <taxon>unclassified sequences</taxon>
        <taxon>metagenomes</taxon>
        <taxon>ecological metagenomes</taxon>
    </lineage>
</organism>
<dbReference type="InterPro" id="IPR003331">
    <property type="entry name" value="UDP_GlcNAc_Epimerase_2_dom"/>
</dbReference>
<name>X1CI55_9ZZZZ</name>
<dbReference type="Gene3D" id="3.40.50.2000">
    <property type="entry name" value="Glycogen Phosphorylase B"/>
    <property type="match status" value="2"/>
</dbReference>
<dbReference type="AlphaFoldDB" id="X1CI55"/>
<dbReference type="EMBL" id="BART01036078">
    <property type="protein sequence ID" value="GAH07347.1"/>
    <property type="molecule type" value="Genomic_DNA"/>
</dbReference>
<feature type="domain" description="UDP-N-acetylglucosamine 2-epimerase" evidence="1">
    <location>
        <begin position="3"/>
        <end position="138"/>
    </location>
</feature>
<accession>X1CI55</accession>
<evidence type="ECO:0000259" key="1">
    <source>
        <dbReference type="Pfam" id="PF02350"/>
    </source>
</evidence>
<proteinExistence type="predicted"/>
<sequence>LDALKEQTVLVYPNCDAGSRKLIDLIEKYESRDYLHVFKNLPHEDYISFMKSADVMIGNSSSGFIEAPTFKIPVINIGNRQRGREKSDNILDVEPKKEKILEAINFVFTNKAFQNKVKNCINKFGGENASQNIIKVLKNVKINEKFLQKQITY</sequence>